<dbReference type="Proteomes" id="UP001159363">
    <property type="component" value="Chromosome 6"/>
</dbReference>
<keyword evidence="2" id="KW-1185">Reference proteome</keyword>
<evidence type="ECO:0000313" key="2">
    <source>
        <dbReference type="Proteomes" id="UP001159363"/>
    </source>
</evidence>
<dbReference type="EMBL" id="JARBHB010000007">
    <property type="protein sequence ID" value="KAJ8878874.1"/>
    <property type="molecule type" value="Genomic_DNA"/>
</dbReference>
<sequence>MARIVHDKLITQISTALMHGLHHHSSKLDLRSHLRSTQKTVAPFEFRTRLEMGMKLISNRRNWRFQSSIRDQQASSTNRHDTLESTAEASWVNVTERRPLPVCDRPENFVRPTRAGAVYQVIKLTSETRRGNSSTKFWSRDCLHPREWAILLAAAGSSHTSVHSCAPLPLSGAVDASSQRTYTHTHTHSTTVHYPERGEKQTILTASGGGVIGRSTDPRVTHGALRRPWRTKIAAWRRIPARARSRGICVAGGLRGGPRMPTSRGNFSLTFVCDAHLARNEEIEPVVFFSRARRRKLRSYRSLVSWSCELLLLNVRSAAAPSPSMDFTSANPAPSARSCSPRMTWLYEVLAQPNSGGRGGVVVRLLASHLGETGSIPGGVAAGFSHVGIVPDDAAGRRFSRRSFVSLTPSFQRCSIRTSLYPYRLFINSMLRTAPLQPIPESLCTFRG</sequence>
<comment type="caution">
    <text evidence="1">The sequence shown here is derived from an EMBL/GenBank/DDBJ whole genome shotgun (WGS) entry which is preliminary data.</text>
</comment>
<organism evidence="1 2">
    <name type="scientific">Dryococelus australis</name>
    <dbReference type="NCBI Taxonomy" id="614101"/>
    <lineage>
        <taxon>Eukaryota</taxon>
        <taxon>Metazoa</taxon>
        <taxon>Ecdysozoa</taxon>
        <taxon>Arthropoda</taxon>
        <taxon>Hexapoda</taxon>
        <taxon>Insecta</taxon>
        <taxon>Pterygota</taxon>
        <taxon>Neoptera</taxon>
        <taxon>Polyneoptera</taxon>
        <taxon>Phasmatodea</taxon>
        <taxon>Verophasmatodea</taxon>
        <taxon>Anareolatae</taxon>
        <taxon>Phasmatidae</taxon>
        <taxon>Eurycanthinae</taxon>
        <taxon>Dryococelus</taxon>
    </lineage>
</organism>
<evidence type="ECO:0000313" key="1">
    <source>
        <dbReference type="EMBL" id="KAJ8878874.1"/>
    </source>
</evidence>
<proteinExistence type="predicted"/>
<accession>A0ABQ9H3P3</accession>
<gene>
    <name evidence="1" type="ORF">PR048_019473</name>
</gene>
<reference evidence="1 2" key="1">
    <citation type="submission" date="2023-02" db="EMBL/GenBank/DDBJ databases">
        <title>LHISI_Scaffold_Assembly.</title>
        <authorList>
            <person name="Stuart O.P."/>
            <person name="Cleave R."/>
            <person name="Magrath M.J.L."/>
            <person name="Mikheyev A.S."/>
        </authorList>
    </citation>
    <scope>NUCLEOTIDE SEQUENCE [LARGE SCALE GENOMIC DNA]</scope>
    <source>
        <strain evidence="1">Daus_M_001</strain>
        <tissue evidence="1">Leg muscle</tissue>
    </source>
</reference>
<protein>
    <submittedName>
        <fullName evidence="1">Uncharacterized protein</fullName>
    </submittedName>
</protein>
<name>A0ABQ9H3P3_9NEOP</name>